<dbReference type="Proteomes" id="UP000054498">
    <property type="component" value="Unassembled WGS sequence"/>
</dbReference>
<dbReference type="InterPro" id="IPR036457">
    <property type="entry name" value="PPM-type-like_dom_sf"/>
</dbReference>
<dbReference type="RefSeq" id="XP_013890954.1">
    <property type="nucleotide sequence ID" value="XM_014035500.1"/>
</dbReference>
<dbReference type="PROSITE" id="PS51746">
    <property type="entry name" value="PPM_2"/>
    <property type="match status" value="1"/>
</dbReference>
<dbReference type="Pfam" id="PF00481">
    <property type="entry name" value="PP2C"/>
    <property type="match status" value="1"/>
</dbReference>
<dbReference type="GeneID" id="25733747"/>
<dbReference type="KEGG" id="mng:MNEG_16028"/>
<feature type="compositionally biased region" description="Low complexity" evidence="1">
    <location>
        <begin position="98"/>
        <end position="111"/>
    </location>
</feature>
<evidence type="ECO:0000256" key="1">
    <source>
        <dbReference type="SAM" id="MobiDB-lite"/>
    </source>
</evidence>
<dbReference type="PANTHER" id="PTHR47992">
    <property type="entry name" value="PROTEIN PHOSPHATASE"/>
    <property type="match status" value="1"/>
</dbReference>
<evidence type="ECO:0000313" key="3">
    <source>
        <dbReference type="EMBL" id="KIY91934.1"/>
    </source>
</evidence>
<feature type="region of interest" description="Disordered" evidence="1">
    <location>
        <begin position="96"/>
        <end position="118"/>
    </location>
</feature>
<name>A0A0D2LIV0_9CHLO</name>
<dbReference type="AlphaFoldDB" id="A0A0D2LIV0"/>
<reference evidence="3 4" key="1">
    <citation type="journal article" date="2013" name="BMC Genomics">
        <title>Reconstruction of the lipid metabolism for the microalga Monoraphidium neglectum from its genome sequence reveals characteristics suitable for biofuel production.</title>
        <authorList>
            <person name="Bogen C."/>
            <person name="Al-Dilaimi A."/>
            <person name="Albersmeier A."/>
            <person name="Wichmann J."/>
            <person name="Grundmann M."/>
            <person name="Rupp O."/>
            <person name="Lauersen K.J."/>
            <person name="Blifernez-Klassen O."/>
            <person name="Kalinowski J."/>
            <person name="Goesmann A."/>
            <person name="Mussgnug J.H."/>
            <person name="Kruse O."/>
        </authorList>
    </citation>
    <scope>NUCLEOTIDE SEQUENCE [LARGE SCALE GENOMIC DNA]</scope>
    <source>
        <strain evidence="3 4">SAG 48.87</strain>
    </source>
</reference>
<dbReference type="Gene3D" id="3.60.40.10">
    <property type="entry name" value="PPM-type phosphatase domain"/>
    <property type="match status" value="1"/>
</dbReference>
<evidence type="ECO:0000259" key="2">
    <source>
        <dbReference type="PROSITE" id="PS51746"/>
    </source>
</evidence>
<organism evidence="3 4">
    <name type="scientific">Monoraphidium neglectum</name>
    <dbReference type="NCBI Taxonomy" id="145388"/>
    <lineage>
        <taxon>Eukaryota</taxon>
        <taxon>Viridiplantae</taxon>
        <taxon>Chlorophyta</taxon>
        <taxon>core chlorophytes</taxon>
        <taxon>Chlorophyceae</taxon>
        <taxon>CS clade</taxon>
        <taxon>Sphaeropleales</taxon>
        <taxon>Selenastraceae</taxon>
        <taxon>Monoraphidium</taxon>
    </lineage>
</organism>
<feature type="domain" description="PPM-type phosphatase" evidence="2">
    <location>
        <begin position="1"/>
        <end position="92"/>
    </location>
</feature>
<evidence type="ECO:0000313" key="4">
    <source>
        <dbReference type="Proteomes" id="UP000054498"/>
    </source>
</evidence>
<dbReference type="GO" id="GO:0004722">
    <property type="term" value="F:protein serine/threonine phosphatase activity"/>
    <property type="evidence" value="ECO:0007669"/>
    <property type="project" value="InterPro"/>
</dbReference>
<protein>
    <recommendedName>
        <fullName evidence="2">PPM-type phosphatase domain-containing protein</fullName>
    </recommendedName>
</protein>
<dbReference type="OrthoDB" id="420076at2759"/>
<sequence>MLGDHFLKEQGLGFTAVPHVAERVVIAPGDDAALVIASDGLWDVTSSDRAAALVARALTGGEGGACGAAEALMAHAVAQRSKDDVSLMVLRIRPPPLSAAGAPPGALPAAAAGGGARR</sequence>
<dbReference type="InterPro" id="IPR001932">
    <property type="entry name" value="PPM-type_phosphatase-like_dom"/>
</dbReference>
<proteinExistence type="predicted"/>
<dbReference type="EMBL" id="KK106120">
    <property type="protein sequence ID" value="KIY91934.1"/>
    <property type="molecule type" value="Genomic_DNA"/>
</dbReference>
<keyword evidence="4" id="KW-1185">Reference proteome</keyword>
<gene>
    <name evidence="3" type="ORF">MNEG_16028</name>
</gene>
<dbReference type="InterPro" id="IPR015655">
    <property type="entry name" value="PP2C"/>
</dbReference>
<dbReference type="SUPFAM" id="SSF81606">
    <property type="entry name" value="PP2C-like"/>
    <property type="match status" value="1"/>
</dbReference>
<accession>A0A0D2LIV0</accession>